<dbReference type="NCBIfam" id="TIGR03142">
    <property type="entry name" value="cytochro_ccmI"/>
    <property type="match status" value="1"/>
</dbReference>
<evidence type="ECO:0000256" key="2">
    <source>
        <dbReference type="ARBA" id="ARBA00022748"/>
    </source>
</evidence>
<keyword evidence="4" id="KW-0812">Transmembrane</keyword>
<dbReference type="Proteomes" id="UP000315901">
    <property type="component" value="Unassembled WGS sequence"/>
</dbReference>
<dbReference type="InterPro" id="IPR056412">
    <property type="entry name" value="Ig_CycH"/>
</dbReference>
<dbReference type="PANTHER" id="PTHR47870:SF1">
    <property type="entry name" value="CYTOCHROME C-TYPE BIOGENESIS PROTEIN CCMH"/>
    <property type="match status" value="1"/>
</dbReference>
<dbReference type="InterPro" id="IPR011990">
    <property type="entry name" value="TPR-like_helical_dom_sf"/>
</dbReference>
<reference evidence="6 7" key="1">
    <citation type="submission" date="2019-06" db="EMBL/GenBank/DDBJ databases">
        <title>A novel bacterium of genus Marinomonas, isolated from coastal sand.</title>
        <authorList>
            <person name="Huang H."/>
            <person name="Mo K."/>
            <person name="Hu Y."/>
        </authorList>
    </citation>
    <scope>NUCLEOTIDE SEQUENCE [LARGE SCALE GENOMIC DNA]</scope>
    <source>
        <strain evidence="6 7">HB171799</strain>
    </source>
</reference>
<comment type="caution">
    <text evidence="6">The sequence shown here is derived from an EMBL/GenBank/DDBJ whole genome shotgun (WGS) entry which is preliminary data.</text>
</comment>
<sequence length="388" mass="43248">MIIGWIIMACLLLASLYYVVSHLTQRKNQHQFMAQFVRLRSAEIEQELESGRIDNDEAQQLKEDLLAEAQTEQQLQLKSLQESIGSARNIILVALGIVVLGSMTVYYQMGYTREILFTDKLANQTATNDDISAFLQYRSQRYGRAEDWYFEAKDYMARGEYVAAVAAYKQSLDSLDDESEERVDIQVEYAQAIFYANNNQVSPRMTQVVDDVLRVRPDQPVALGLKGVSLFDQGDYKGALIAWQNAVIHGKNPQERAALMAGIRKAREVGNISEEDVPALISHRIRLQIDVVSGSLDPHSVYLVYARGSSPMPVAIQRVTSQQLSGVIELTNLDNLMPGASLAQFDQVDVVVKQSPANASDLTQGKIIGQISGVPTQDEQIFQVPVSM</sequence>
<evidence type="ECO:0000259" key="5">
    <source>
        <dbReference type="Pfam" id="PF23892"/>
    </source>
</evidence>
<keyword evidence="3" id="KW-0175">Coiled coil</keyword>
<evidence type="ECO:0000313" key="7">
    <source>
        <dbReference type="Proteomes" id="UP000315901"/>
    </source>
</evidence>
<feature type="transmembrane region" description="Helical" evidence="4">
    <location>
        <begin position="90"/>
        <end position="109"/>
    </location>
</feature>
<keyword evidence="7" id="KW-1185">Reference proteome</keyword>
<evidence type="ECO:0000256" key="1">
    <source>
        <dbReference type="ARBA" id="ARBA00004196"/>
    </source>
</evidence>
<dbReference type="SUPFAM" id="SSF48452">
    <property type="entry name" value="TPR-like"/>
    <property type="match status" value="1"/>
</dbReference>
<keyword evidence="2" id="KW-0201">Cytochrome c-type biogenesis</keyword>
<dbReference type="EMBL" id="VFRR01000004">
    <property type="protein sequence ID" value="TPE54735.1"/>
    <property type="molecule type" value="Genomic_DNA"/>
</dbReference>
<dbReference type="InterPro" id="IPR019734">
    <property type="entry name" value="TPR_rpt"/>
</dbReference>
<dbReference type="GO" id="GO:0030313">
    <property type="term" value="C:cell envelope"/>
    <property type="evidence" value="ECO:0007669"/>
    <property type="project" value="UniProtKB-SubCell"/>
</dbReference>
<dbReference type="SMART" id="SM00028">
    <property type="entry name" value="TPR"/>
    <property type="match status" value="2"/>
</dbReference>
<evidence type="ECO:0000313" key="6">
    <source>
        <dbReference type="EMBL" id="TPE54735.1"/>
    </source>
</evidence>
<evidence type="ECO:0000256" key="3">
    <source>
        <dbReference type="SAM" id="Coils"/>
    </source>
</evidence>
<organism evidence="6 7">
    <name type="scientific">Maribrevibacterium harenarium</name>
    <dbReference type="NCBI Taxonomy" id="2589817"/>
    <lineage>
        <taxon>Bacteria</taxon>
        <taxon>Pseudomonadati</taxon>
        <taxon>Pseudomonadota</taxon>
        <taxon>Gammaproteobacteria</taxon>
        <taxon>Oceanospirillales</taxon>
        <taxon>Oceanospirillaceae</taxon>
        <taxon>Maribrevibacterium</taxon>
    </lineage>
</organism>
<dbReference type="RefSeq" id="WP_140587314.1">
    <property type="nucleotide sequence ID" value="NZ_VFRR01000004.1"/>
</dbReference>
<feature type="domain" description="Cytochrome c-type biogenesis protein H Ig-like" evidence="5">
    <location>
        <begin position="292"/>
        <end position="384"/>
    </location>
</feature>
<protein>
    <submittedName>
        <fullName evidence="6">C-type cytochrome biogenesis protein CcmI</fullName>
    </submittedName>
</protein>
<dbReference type="GO" id="GO:0017004">
    <property type="term" value="P:cytochrome complex assembly"/>
    <property type="evidence" value="ECO:0007669"/>
    <property type="project" value="UniProtKB-KW"/>
</dbReference>
<dbReference type="InterPro" id="IPR051263">
    <property type="entry name" value="C-type_cytochrome_biogenesis"/>
</dbReference>
<accession>A0A501X2M0</accession>
<gene>
    <name evidence="6" type="primary">ccmI</name>
    <name evidence="6" type="ORF">FJM67_03640</name>
</gene>
<feature type="transmembrane region" description="Helical" evidence="4">
    <location>
        <begin position="6"/>
        <end position="24"/>
    </location>
</feature>
<feature type="coiled-coil region" evidence="3">
    <location>
        <begin position="41"/>
        <end position="75"/>
    </location>
</feature>
<comment type="subcellular location">
    <subcellularLocation>
        <location evidence="1">Cell envelope</location>
    </subcellularLocation>
</comment>
<dbReference type="AlphaFoldDB" id="A0A501X2M0"/>
<evidence type="ECO:0000256" key="4">
    <source>
        <dbReference type="SAM" id="Phobius"/>
    </source>
</evidence>
<keyword evidence="4" id="KW-1133">Transmembrane helix</keyword>
<keyword evidence="4" id="KW-0472">Membrane</keyword>
<dbReference type="PANTHER" id="PTHR47870">
    <property type="entry name" value="CYTOCHROME C-TYPE BIOGENESIS PROTEIN CCMH"/>
    <property type="match status" value="1"/>
</dbReference>
<dbReference type="Pfam" id="PF23892">
    <property type="entry name" value="Ig_CycH"/>
    <property type="match status" value="1"/>
</dbReference>
<name>A0A501X2M0_9GAMM</name>
<dbReference type="OrthoDB" id="9776053at2"/>
<dbReference type="Gene3D" id="1.25.40.10">
    <property type="entry name" value="Tetratricopeptide repeat domain"/>
    <property type="match status" value="1"/>
</dbReference>
<dbReference type="InterPro" id="IPR017560">
    <property type="entry name" value="Cyt_c_biogenesis_CcmI"/>
</dbReference>
<proteinExistence type="predicted"/>